<reference evidence="2" key="1">
    <citation type="submission" date="2021-05" db="EMBL/GenBank/DDBJ databases">
        <title>A free-living protist that lacks canonical eukaryotic 1 DNA replication and segregation systems.</title>
        <authorList>
            <person name="Salas-Leiva D.E."/>
            <person name="Tromer E.C."/>
            <person name="Curtis B.A."/>
            <person name="Jerlstrom-Hultqvist J."/>
            <person name="Kolisko M."/>
            <person name="Yi Z."/>
            <person name="Salas-Leiva J.S."/>
            <person name="Gallot-Lavallee L."/>
            <person name="Kops G.J.P.L."/>
            <person name="Archibald J.M."/>
            <person name="Simpson A.G.B."/>
            <person name="Roger A.J."/>
        </authorList>
    </citation>
    <scope>NUCLEOTIDE SEQUENCE</scope>
    <source>
        <strain evidence="2">BICM</strain>
    </source>
</reference>
<evidence type="ECO:0000259" key="1">
    <source>
        <dbReference type="Pfam" id="PF00009"/>
    </source>
</evidence>
<dbReference type="InterPro" id="IPR014721">
    <property type="entry name" value="Ribsml_uS5_D2-typ_fold_subgr"/>
</dbReference>
<feature type="domain" description="Tr-type G" evidence="1">
    <location>
        <begin position="18"/>
        <end position="154"/>
    </location>
</feature>
<dbReference type="Proteomes" id="UP000717585">
    <property type="component" value="Unassembled WGS sequence"/>
</dbReference>
<name>A0A8J6B692_9EUKA</name>
<dbReference type="Pfam" id="PF00009">
    <property type="entry name" value="GTP_EFTU"/>
    <property type="match status" value="1"/>
</dbReference>
<dbReference type="GO" id="GO:0003746">
    <property type="term" value="F:translation elongation factor activity"/>
    <property type="evidence" value="ECO:0007669"/>
    <property type="project" value="UniProtKB-KW"/>
</dbReference>
<dbReference type="InterPro" id="IPR009000">
    <property type="entry name" value="Transl_B-barrel_sf"/>
</dbReference>
<dbReference type="Gene3D" id="3.40.50.300">
    <property type="entry name" value="P-loop containing nucleotide triphosphate hydrolases"/>
    <property type="match status" value="1"/>
</dbReference>
<proteinExistence type="predicted"/>
<evidence type="ECO:0000313" key="2">
    <source>
        <dbReference type="EMBL" id="KAG9395149.1"/>
    </source>
</evidence>
<dbReference type="InterPro" id="IPR027417">
    <property type="entry name" value="P-loop_NTPase"/>
</dbReference>
<accession>A0A8J6B692</accession>
<dbReference type="OrthoDB" id="364892at2759"/>
<dbReference type="GO" id="GO:1990904">
    <property type="term" value="C:ribonucleoprotein complex"/>
    <property type="evidence" value="ECO:0007669"/>
    <property type="project" value="TreeGrafter"/>
</dbReference>
<gene>
    <name evidence="2" type="ORF">J8273_0368</name>
</gene>
<dbReference type="SUPFAM" id="SSF54211">
    <property type="entry name" value="Ribosomal protein S5 domain 2-like"/>
    <property type="match status" value="1"/>
</dbReference>
<dbReference type="Gene3D" id="3.30.230.10">
    <property type="match status" value="1"/>
</dbReference>
<dbReference type="AlphaFoldDB" id="A0A8J6B692"/>
<dbReference type="SUPFAM" id="SSF52540">
    <property type="entry name" value="P-loop containing nucleoside triphosphate hydrolases"/>
    <property type="match status" value="1"/>
</dbReference>
<organism evidence="2 3">
    <name type="scientific">Carpediemonas membranifera</name>
    <dbReference type="NCBI Taxonomy" id="201153"/>
    <lineage>
        <taxon>Eukaryota</taxon>
        <taxon>Metamonada</taxon>
        <taxon>Carpediemonas-like organisms</taxon>
        <taxon>Carpediemonas</taxon>
    </lineage>
</organism>
<keyword evidence="2" id="KW-0648">Protein biosynthesis</keyword>
<dbReference type="GO" id="GO:0005525">
    <property type="term" value="F:GTP binding"/>
    <property type="evidence" value="ECO:0007669"/>
    <property type="project" value="InterPro"/>
</dbReference>
<dbReference type="PANTHER" id="PTHR42908:SF3">
    <property type="entry name" value="ELONGATION FACTOR-LIKE GTPASE 1"/>
    <property type="match status" value="1"/>
</dbReference>
<dbReference type="PANTHER" id="PTHR42908">
    <property type="entry name" value="TRANSLATION ELONGATION FACTOR-RELATED"/>
    <property type="match status" value="1"/>
</dbReference>
<dbReference type="SUPFAM" id="SSF50447">
    <property type="entry name" value="Translation proteins"/>
    <property type="match status" value="1"/>
</dbReference>
<dbReference type="Gene3D" id="3.90.1430.10">
    <property type="entry name" value="Yeast translation eEF2 (G' domain)"/>
    <property type="match status" value="1"/>
</dbReference>
<protein>
    <submittedName>
        <fullName evidence="2">Elongation factor Tu GTP binding domain</fullName>
    </submittedName>
</protein>
<keyword evidence="3" id="KW-1185">Reference proteome</keyword>
<keyword evidence="2" id="KW-0251">Elongation factor</keyword>
<dbReference type="GO" id="GO:0003924">
    <property type="term" value="F:GTPase activity"/>
    <property type="evidence" value="ECO:0007669"/>
    <property type="project" value="InterPro"/>
</dbReference>
<dbReference type="InterPro" id="IPR000795">
    <property type="entry name" value="T_Tr_GTP-bd_dom"/>
</dbReference>
<dbReference type="GO" id="GO:0005829">
    <property type="term" value="C:cytosol"/>
    <property type="evidence" value="ECO:0007669"/>
    <property type="project" value="TreeGrafter"/>
</dbReference>
<sequence length="886" mass="95030">MDFARMLLAMPTYGSSCRTVAVVGPYGSGKTELCEFLFDGPSCLQEEEDRHMTMFTKPIMSQCSDSNGRTLLVTALDTPGFGEFVGSALQALTMANSALVVVDAIHGISGIARDVLRTVAEQHKPMTLVVNQADRLVTELQLPPETAYQKLDFVISEANAVLHTVDPTYPALSPLEHTALVASARDRWVLDPVELGAELYGDAINPARLWGDWFRQPDGRLSRRPGPDGPVNRIATVVLLEPIYKLYALMAGGKPGELDAALKTQGLTLKAKEYALNPADLIKLVFGQRWPRSRAGGGSKWMLVDRLSDHPDMTAAPTVTLPAAVETQARPDSVVAMVSHIIPVQGSSHHYAMVTVLRGQLVPGARLYVLGGDMATGDIRQSVSVDSVRVPMGADFIDLDVAPANTIVVIPSIANRIPYPALLVSGEIFDGIKDAPQLSATAASALVPALPPHMPPALTVAVEPLIPTMEFDRLDTDSDTPPLEVVRRRFPAVKIGHVGGGLCDGRFLRAPGEVTLDAALKALREVSGIEVRVSLPHGVFYETPTAQGGGEAVVEAPLGTLVKSTRTPEAVFRVRATAVPVRDRSVELPADRIAEMRDAATEELQTRTLRSDFYPLSHFEAASLVAADQTTGSFLLCGTTERLHTADLQLELLPPAHADEQLDLERRTETLRDTANRLGLTPHPSAAPRSSLQVRQAVIRGFQAAVEAGPLCMEPVAGCVFTIDFPGWVGDFSQLSLPGLVTMVTKALHAALVHAEPRLIETVVDCELVHQNSSAVRGAVDAIVRHRRGRVVASEAIPATRLQLTGAEIPALEAPGLGVDAGLHTGFAVLQPLGSGLKLLDSDPFSGIETAVLTPATEEGLAADIMTKLRRRRGEDDFDPSRWTDV</sequence>
<evidence type="ECO:0000313" key="3">
    <source>
        <dbReference type="Proteomes" id="UP000717585"/>
    </source>
</evidence>
<comment type="caution">
    <text evidence="2">The sequence shown here is derived from an EMBL/GenBank/DDBJ whole genome shotgun (WGS) entry which is preliminary data.</text>
</comment>
<dbReference type="InterPro" id="IPR020568">
    <property type="entry name" value="Ribosomal_Su5_D2-typ_SF"/>
</dbReference>
<dbReference type="Gene3D" id="2.40.30.10">
    <property type="entry name" value="Translation factors"/>
    <property type="match status" value="1"/>
</dbReference>
<dbReference type="EMBL" id="JAHDYR010000012">
    <property type="protein sequence ID" value="KAG9395149.1"/>
    <property type="molecule type" value="Genomic_DNA"/>
</dbReference>